<accession>A0A0F9JB41</accession>
<gene>
    <name evidence="1" type="ORF">LCGC14_1475350</name>
</gene>
<sequence>MKCILCEKEVEEVCGDGVCRTCHVSLSFDDCCDGTWAAQRSLKNGRSVEEAKYLYPDAKI</sequence>
<organism evidence="1">
    <name type="scientific">marine sediment metagenome</name>
    <dbReference type="NCBI Taxonomy" id="412755"/>
    <lineage>
        <taxon>unclassified sequences</taxon>
        <taxon>metagenomes</taxon>
        <taxon>ecological metagenomes</taxon>
    </lineage>
</organism>
<dbReference type="AlphaFoldDB" id="A0A0F9JB41"/>
<dbReference type="EMBL" id="LAZR01010424">
    <property type="protein sequence ID" value="KKM67019.1"/>
    <property type="molecule type" value="Genomic_DNA"/>
</dbReference>
<reference evidence="1" key="1">
    <citation type="journal article" date="2015" name="Nature">
        <title>Complex archaea that bridge the gap between prokaryotes and eukaryotes.</title>
        <authorList>
            <person name="Spang A."/>
            <person name="Saw J.H."/>
            <person name="Jorgensen S.L."/>
            <person name="Zaremba-Niedzwiedzka K."/>
            <person name="Martijn J."/>
            <person name="Lind A.E."/>
            <person name="van Eijk R."/>
            <person name="Schleper C."/>
            <person name="Guy L."/>
            <person name="Ettema T.J."/>
        </authorList>
    </citation>
    <scope>NUCLEOTIDE SEQUENCE</scope>
</reference>
<proteinExistence type="predicted"/>
<evidence type="ECO:0000313" key="1">
    <source>
        <dbReference type="EMBL" id="KKM67019.1"/>
    </source>
</evidence>
<comment type="caution">
    <text evidence="1">The sequence shown here is derived from an EMBL/GenBank/DDBJ whole genome shotgun (WGS) entry which is preliminary data.</text>
</comment>
<name>A0A0F9JB41_9ZZZZ</name>
<protein>
    <submittedName>
        <fullName evidence="1">Uncharacterized protein</fullName>
    </submittedName>
</protein>